<accession>A0A1Q3CRN9</accession>
<reference evidence="2" key="1">
    <citation type="submission" date="2016-04" db="EMBL/GenBank/DDBJ databases">
        <title>Cephalotus genome sequencing.</title>
        <authorList>
            <person name="Fukushima K."/>
            <person name="Hasebe M."/>
            <person name="Fang X."/>
        </authorList>
    </citation>
    <scope>NUCLEOTIDE SEQUENCE [LARGE SCALE GENOMIC DNA]</scope>
    <source>
        <strain evidence="2">cv. St1</strain>
    </source>
</reference>
<protein>
    <submittedName>
        <fullName evidence="1">Uncharacterized protein</fullName>
    </submittedName>
</protein>
<dbReference type="AlphaFoldDB" id="A0A1Q3CRN9"/>
<dbReference type="Proteomes" id="UP000187406">
    <property type="component" value="Unassembled WGS sequence"/>
</dbReference>
<comment type="caution">
    <text evidence="1">The sequence shown here is derived from an EMBL/GenBank/DDBJ whole genome shotgun (WGS) entry which is preliminary data.</text>
</comment>
<gene>
    <name evidence="1" type="ORF">CFOL_v3_26273</name>
</gene>
<proteinExistence type="predicted"/>
<dbReference type="EMBL" id="BDDD01002726">
    <property type="protein sequence ID" value="GAV82822.1"/>
    <property type="molecule type" value="Genomic_DNA"/>
</dbReference>
<sequence length="104" mass="11253">NPSIKTKTWSPLRLKQKRGLFFSLSVSPNSPSLNTTKGKLIPFGLPLAQKGRSSLSESITPALSHSLFTHSSLNLLSLILSSTSVPEKKLNRSCCSATDPVFVK</sequence>
<keyword evidence="2" id="KW-1185">Reference proteome</keyword>
<evidence type="ECO:0000313" key="1">
    <source>
        <dbReference type="EMBL" id="GAV82822.1"/>
    </source>
</evidence>
<feature type="non-terminal residue" evidence="1">
    <location>
        <position position="1"/>
    </location>
</feature>
<name>A0A1Q3CRN9_CEPFO</name>
<dbReference type="InParanoid" id="A0A1Q3CRN9"/>
<evidence type="ECO:0000313" key="2">
    <source>
        <dbReference type="Proteomes" id="UP000187406"/>
    </source>
</evidence>
<organism evidence="1 2">
    <name type="scientific">Cephalotus follicularis</name>
    <name type="common">Albany pitcher plant</name>
    <dbReference type="NCBI Taxonomy" id="3775"/>
    <lineage>
        <taxon>Eukaryota</taxon>
        <taxon>Viridiplantae</taxon>
        <taxon>Streptophyta</taxon>
        <taxon>Embryophyta</taxon>
        <taxon>Tracheophyta</taxon>
        <taxon>Spermatophyta</taxon>
        <taxon>Magnoliopsida</taxon>
        <taxon>eudicotyledons</taxon>
        <taxon>Gunneridae</taxon>
        <taxon>Pentapetalae</taxon>
        <taxon>rosids</taxon>
        <taxon>fabids</taxon>
        <taxon>Oxalidales</taxon>
        <taxon>Cephalotaceae</taxon>
        <taxon>Cephalotus</taxon>
    </lineage>
</organism>